<proteinExistence type="predicted"/>
<evidence type="ECO:0000313" key="2">
    <source>
        <dbReference type="Proteomes" id="UP000678513"/>
    </source>
</evidence>
<accession>A0ABX7Y348</accession>
<organism evidence="1 2">
    <name type="scientific">Arachnia rubra</name>
    <dbReference type="NCBI Taxonomy" id="1547448"/>
    <lineage>
        <taxon>Bacteria</taxon>
        <taxon>Bacillati</taxon>
        <taxon>Actinomycetota</taxon>
        <taxon>Actinomycetes</taxon>
        <taxon>Propionibacteriales</taxon>
        <taxon>Propionibacteriaceae</taxon>
        <taxon>Arachnia</taxon>
    </lineage>
</organism>
<sequence>MSTNPLHALVAAVQLVDIRTASIEGTVDLRAGVKETGTDEVSTPVEIKSAVAVSDDANRLLASLSATIDRLATPSSPAVHMHVEIAALYELTGWRSEELDENLLSGFTYKVAAYQMLPFLREAFFGLAARLRVQAPILPLMPQDLGPAEFTED</sequence>
<dbReference type="RefSeq" id="WP_212322145.1">
    <property type="nucleotide sequence ID" value="NZ_AP024463.1"/>
</dbReference>
<keyword evidence="2" id="KW-1185">Reference proteome</keyword>
<reference evidence="1 2" key="1">
    <citation type="submission" date="2021-03" db="EMBL/GenBank/DDBJ databases">
        <title>Human Oral Microbial Genomes.</title>
        <authorList>
            <person name="Johnston C.D."/>
            <person name="Chen T."/>
            <person name="Dewhirst F.E."/>
        </authorList>
    </citation>
    <scope>NUCLEOTIDE SEQUENCE [LARGE SCALE GENOMIC DNA]</scope>
    <source>
        <strain evidence="1 2">DSMZ 100122</strain>
    </source>
</reference>
<evidence type="ECO:0000313" key="1">
    <source>
        <dbReference type="EMBL" id="QUC07584.1"/>
    </source>
</evidence>
<protein>
    <submittedName>
        <fullName evidence="1">Uncharacterized protein</fullName>
    </submittedName>
</protein>
<name>A0ABX7Y348_9ACTN</name>
<gene>
    <name evidence="1" type="ORF">J5A65_11690</name>
</gene>
<dbReference type="Proteomes" id="UP000678513">
    <property type="component" value="Chromosome"/>
</dbReference>
<dbReference type="EMBL" id="CP072384">
    <property type="protein sequence ID" value="QUC07584.1"/>
    <property type="molecule type" value="Genomic_DNA"/>
</dbReference>